<sequence>MQIQDQLSTLSGYASKLLRKVFGRGPKSCQAFANQQFLVIYIRGFLSPMEEALISQGRNDYVERARNVIMKPVLEELRGVIQITLDVEVNETYHDWNISNYSGLIMFVLNSSLHNSNHLIAFNSAELENQVSQISAQLQKVPDQIHTYSLSEQIVLVERKGILITLEKALINHGFGEELRMTKDNLEKDYFLHERSIIELFQRPIADLFIDWDFVMDKSLMCFIIDNR</sequence>
<evidence type="ECO:0000313" key="3">
    <source>
        <dbReference type="Proteomes" id="UP001234495"/>
    </source>
</evidence>
<feature type="domain" description="Na+-translocating membrane potential-generating system MpsC" evidence="1">
    <location>
        <begin position="8"/>
        <end position="110"/>
    </location>
</feature>
<protein>
    <submittedName>
        <fullName evidence="2">Uncharacterized protein YbcI</fullName>
    </submittedName>
</protein>
<dbReference type="EMBL" id="JAUSUD010000005">
    <property type="protein sequence ID" value="MDQ0230370.1"/>
    <property type="molecule type" value="Genomic_DNA"/>
</dbReference>
<dbReference type="InterPro" id="IPR018745">
    <property type="entry name" value="MpsC"/>
</dbReference>
<name>A0ABT9ZEC5_9BACI</name>
<comment type="caution">
    <text evidence="2">The sequence shown here is derived from an EMBL/GenBank/DDBJ whole genome shotgun (WGS) entry which is preliminary data.</text>
</comment>
<gene>
    <name evidence="2" type="ORF">J2S19_001624</name>
</gene>
<keyword evidence="3" id="KW-1185">Reference proteome</keyword>
<evidence type="ECO:0000259" key="1">
    <source>
        <dbReference type="Pfam" id="PF10057"/>
    </source>
</evidence>
<dbReference type="Proteomes" id="UP001234495">
    <property type="component" value="Unassembled WGS sequence"/>
</dbReference>
<accession>A0ABT9ZEC5</accession>
<organism evidence="2 3">
    <name type="scientific">Metabacillus malikii</name>
    <dbReference type="NCBI Taxonomy" id="1504265"/>
    <lineage>
        <taxon>Bacteria</taxon>
        <taxon>Bacillati</taxon>
        <taxon>Bacillota</taxon>
        <taxon>Bacilli</taxon>
        <taxon>Bacillales</taxon>
        <taxon>Bacillaceae</taxon>
        <taxon>Metabacillus</taxon>
    </lineage>
</organism>
<dbReference type="RefSeq" id="WP_307339540.1">
    <property type="nucleotide sequence ID" value="NZ_JAUSUD010000005.1"/>
</dbReference>
<feature type="domain" description="Na+-translocating membrane potential-generating system MpsC" evidence="1">
    <location>
        <begin position="125"/>
        <end position="226"/>
    </location>
</feature>
<reference evidence="2 3" key="1">
    <citation type="submission" date="2023-07" db="EMBL/GenBank/DDBJ databases">
        <title>Genomic Encyclopedia of Type Strains, Phase IV (KMG-IV): sequencing the most valuable type-strain genomes for metagenomic binning, comparative biology and taxonomic classification.</title>
        <authorList>
            <person name="Goeker M."/>
        </authorList>
    </citation>
    <scope>NUCLEOTIDE SEQUENCE [LARGE SCALE GENOMIC DNA]</scope>
    <source>
        <strain evidence="2 3">DSM 29005</strain>
    </source>
</reference>
<evidence type="ECO:0000313" key="2">
    <source>
        <dbReference type="EMBL" id="MDQ0230370.1"/>
    </source>
</evidence>
<proteinExistence type="predicted"/>
<dbReference type="Pfam" id="PF10057">
    <property type="entry name" value="MpsC"/>
    <property type="match status" value="2"/>
</dbReference>